<name>A0ACC3A256_9EURO</name>
<comment type="caution">
    <text evidence="1">The sequence shown here is derived from an EMBL/GenBank/DDBJ whole genome shotgun (WGS) entry which is preliminary data.</text>
</comment>
<gene>
    <name evidence="1" type="ORF">H2198_006685</name>
</gene>
<accession>A0ACC3A256</accession>
<keyword evidence="2" id="KW-1185">Reference proteome</keyword>
<organism evidence="1 2">
    <name type="scientific">Neophaeococcomyces mojaviensis</name>
    <dbReference type="NCBI Taxonomy" id="3383035"/>
    <lineage>
        <taxon>Eukaryota</taxon>
        <taxon>Fungi</taxon>
        <taxon>Dikarya</taxon>
        <taxon>Ascomycota</taxon>
        <taxon>Pezizomycotina</taxon>
        <taxon>Eurotiomycetes</taxon>
        <taxon>Chaetothyriomycetidae</taxon>
        <taxon>Chaetothyriales</taxon>
        <taxon>Chaetothyriales incertae sedis</taxon>
        <taxon>Neophaeococcomyces</taxon>
    </lineage>
</organism>
<dbReference type="EMBL" id="JAPDRQ010000127">
    <property type="protein sequence ID" value="KAJ9654225.1"/>
    <property type="molecule type" value="Genomic_DNA"/>
</dbReference>
<sequence length="616" mass="70357">MSFNCHSTQTLSAASNIDIAQTYHFVENIFDPGCATLANIYKPWERCLAVVDENVFKIHETCIIDYFTSHEIRVTLRPVHIPEDHKSIEKLLEICTWMNEFGLVRREPLLVIGGGLVTDVAGFACAIYRRTSRYVRIPTTLIGLIDASVSNRVAVNWNGLKNRLGAYHEPLHTVIDSSFLKSLPLAEIRNGIAEILKISSCTHIKTFEALEQYGQPFLVTRFAQLECEDTEVIKMADFVIRQAIQSVLEVEIPNSREQYLNRVMYFGHTWSPMIELAITPALMHGHAISIDIIVPKVSLNIFNIWPCHGSGNYVSSRAINHLTLDEMSRVQINMPEHFDLTQLLSTTRERKTKFNIRRRSMNGSLYTIDLAGVTNFLSSIATSNKAHPVTTFRDFVNLTLVSAPAWQGCVSQCADTEEDTLALLGVWNNEPCRASYDIVSLPTNRIRPLNVADPNDKTEILLAATLSRIICRMLEISGYRQLQQTINNLRFASSDKTIEFIKQAGRILLTLRWRLAWWDVHGDGRNETDIFRLQYVERVRHLTTVLYFYFFTAKRRIISWVKPEGLEGAWSSYADTLPLWDDYPTEESLVGFERWLEYGKQLVRDAGGKARMPQFK</sequence>
<protein>
    <submittedName>
        <fullName evidence="1">Uncharacterized protein</fullName>
    </submittedName>
</protein>
<evidence type="ECO:0000313" key="2">
    <source>
        <dbReference type="Proteomes" id="UP001172386"/>
    </source>
</evidence>
<proteinExistence type="predicted"/>
<reference evidence="1" key="1">
    <citation type="submission" date="2022-10" db="EMBL/GenBank/DDBJ databases">
        <title>Culturing micro-colonial fungi from biological soil crusts in the Mojave desert and describing Neophaeococcomyces mojavensis, and introducing the new genera and species Taxawa tesnikishii.</title>
        <authorList>
            <person name="Kurbessoian T."/>
            <person name="Stajich J.E."/>
        </authorList>
    </citation>
    <scope>NUCLEOTIDE SEQUENCE</scope>
    <source>
        <strain evidence="1">JES_112</strain>
    </source>
</reference>
<dbReference type="Proteomes" id="UP001172386">
    <property type="component" value="Unassembled WGS sequence"/>
</dbReference>
<evidence type="ECO:0000313" key="1">
    <source>
        <dbReference type="EMBL" id="KAJ9654225.1"/>
    </source>
</evidence>